<keyword evidence="6" id="KW-0995">Kinetochore</keyword>
<dbReference type="RefSeq" id="XP_013017405.1">
    <property type="nucleotide sequence ID" value="XM_013161951.1"/>
</dbReference>
<evidence type="ECO:0000256" key="5">
    <source>
        <dbReference type="ARBA" id="ARBA00022776"/>
    </source>
</evidence>
<sequence length="255" mass="29638">MLVQLFEFTPLSFIDDVINITNQLLYKTVNGVDRAFSSLSSTKKSPQEIEEGLHKFEILFESVVDRYYDRFEIYVLRNIFHYPPELKGYLRLEGQTADYTVTLEKDASLDQEIEDAAHILTEKLKTRHSLRMQLRKSEERRQQLKKQLETISLLSNIPKQQRITLPETTDFLLDQLVGLQTSLHSVTQASPILPSRDVDERVMYLEKRYEILAGPIEQHRDFWSHQLIKLESIANTQDVSDMSKLLSSSDDSNST</sequence>
<comment type="subcellular location">
    <subcellularLocation>
        <location evidence="1">Chromosome</location>
        <location evidence="1">Centromere</location>
        <location evidence="1">Kinetochore</location>
    </subcellularLocation>
</comment>
<dbReference type="GO" id="GO:0005634">
    <property type="term" value="C:nucleus"/>
    <property type="evidence" value="ECO:0007669"/>
    <property type="project" value="InterPro"/>
</dbReference>
<evidence type="ECO:0000256" key="2">
    <source>
        <dbReference type="ARBA" id="ARBA00008643"/>
    </source>
</evidence>
<evidence type="ECO:0000256" key="9">
    <source>
        <dbReference type="ARBA" id="ARBA00023328"/>
    </source>
</evidence>
<accession>S9Q2D2</accession>
<evidence type="ECO:0000256" key="7">
    <source>
        <dbReference type="ARBA" id="ARBA00023054"/>
    </source>
</evidence>
<dbReference type="GO" id="GO:0000444">
    <property type="term" value="C:MIS12/MIND type complex"/>
    <property type="evidence" value="ECO:0007669"/>
    <property type="project" value="EnsemblFungi"/>
</dbReference>
<dbReference type="GeneID" id="25032435"/>
<dbReference type="eggNOG" id="ENOG502S72R">
    <property type="taxonomic scope" value="Eukaryota"/>
</dbReference>
<dbReference type="Pfam" id="PF05859">
    <property type="entry name" value="Mis12"/>
    <property type="match status" value="1"/>
</dbReference>
<dbReference type="GO" id="GO:0000070">
    <property type="term" value="P:mitotic sister chromatid segregation"/>
    <property type="evidence" value="ECO:0007669"/>
    <property type="project" value="EnsemblFungi"/>
</dbReference>
<evidence type="ECO:0000256" key="3">
    <source>
        <dbReference type="ARBA" id="ARBA00022454"/>
    </source>
</evidence>
<comment type="similarity">
    <text evidence="2">Belongs to the mis12 family.</text>
</comment>
<organism evidence="11 12">
    <name type="scientific">Schizosaccharomyces octosporus (strain yFS286)</name>
    <name type="common">Fission yeast</name>
    <name type="synonym">Octosporomyces octosporus</name>
    <dbReference type="NCBI Taxonomy" id="483514"/>
    <lineage>
        <taxon>Eukaryota</taxon>
        <taxon>Fungi</taxon>
        <taxon>Dikarya</taxon>
        <taxon>Ascomycota</taxon>
        <taxon>Taphrinomycotina</taxon>
        <taxon>Schizosaccharomycetes</taxon>
        <taxon>Schizosaccharomycetales</taxon>
        <taxon>Schizosaccharomycetaceae</taxon>
        <taxon>Schizosaccharomyces</taxon>
    </lineage>
</organism>
<dbReference type="Proteomes" id="UP000016088">
    <property type="component" value="Unassembled WGS sequence"/>
</dbReference>
<dbReference type="InterPro" id="IPR008685">
    <property type="entry name" value="Centromere_Mis12"/>
</dbReference>
<dbReference type="OMA" id="EGLHKFE"/>
<evidence type="ECO:0000256" key="1">
    <source>
        <dbReference type="ARBA" id="ARBA00004629"/>
    </source>
</evidence>
<dbReference type="PANTHER" id="PTHR14527:SF2">
    <property type="entry name" value="PROTEIN MIS12 HOMOLOG"/>
    <property type="match status" value="1"/>
</dbReference>
<reference evidence="11 12" key="1">
    <citation type="journal article" date="2011" name="Science">
        <title>Comparative functional genomics of the fission yeasts.</title>
        <authorList>
            <person name="Rhind N."/>
            <person name="Chen Z."/>
            <person name="Yassour M."/>
            <person name="Thompson D.A."/>
            <person name="Haas B.J."/>
            <person name="Habib N."/>
            <person name="Wapinski I."/>
            <person name="Roy S."/>
            <person name="Lin M.F."/>
            <person name="Heiman D.I."/>
            <person name="Young S.K."/>
            <person name="Furuya K."/>
            <person name="Guo Y."/>
            <person name="Pidoux A."/>
            <person name="Chen H.M."/>
            <person name="Robbertse B."/>
            <person name="Goldberg J.M."/>
            <person name="Aoki K."/>
            <person name="Bayne E.H."/>
            <person name="Berlin A.M."/>
            <person name="Desjardins C.A."/>
            <person name="Dobbs E."/>
            <person name="Dukaj L."/>
            <person name="Fan L."/>
            <person name="FitzGerald M.G."/>
            <person name="French C."/>
            <person name="Gujja S."/>
            <person name="Hansen K."/>
            <person name="Keifenheim D."/>
            <person name="Levin J.Z."/>
            <person name="Mosher R.A."/>
            <person name="Mueller C.A."/>
            <person name="Pfiffner J."/>
            <person name="Priest M."/>
            <person name="Russ C."/>
            <person name="Smialowska A."/>
            <person name="Swoboda P."/>
            <person name="Sykes S.M."/>
            <person name="Vaughn M."/>
            <person name="Vengrova S."/>
            <person name="Yoder R."/>
            <person name="Zeng Q."/>
            <person name="Allshire R."/>
            <person name="Baulcombe D."/>
            <person name="Birren B.W."/>
            <person name="Brown W."/>
            <person name="Ekwall K."/>
            <person name="Kellis M."/>
            <person name="Leatherwood J."/>
            <person name="Levin H."/>
            <person name="Margalit H."/>
            <person name="Martienssen R."/>
            <person name="Nieduszynski C.A."/>
            <person name="Spatafora J.W."/>
            <person name="Friedman N."/>
            <person name="Dalgaard J.Z."/>
            <person name="Baumann P."/>
            <person name="Niki H."/>
            <person name="Regev A."/>
            <person name="Nusbaum C."/>
        </authorList>
    </citation>
    <scope>NUCLEOTIDE SEQUENCE [LARGE SCALE GENOMIC DNA]</scope>
    <source>
        <strain evidence="12">yFS286</strain>
    </source>
</reference>
<name>S9Q2D2_SCHOY</name>
<keyword evidence="7 10" id="KW-0175">Coiled coil</keyword>
<dbReference type="PANTHER" id="PTHR14527">
    <property type="entry name" value="PROTEIN MIS12 HOMOLOG"/>
    <property type="match status" value="1"/>
</dbReference>
<evidence type="ECO:0000256" key="4">
    <source>
        <dbReference type="ARBA" id="ARBA00022618"/>
    </source>
</evidence>
<evidence type="ECO:0000256" key="10">
    <source>
        <dbReference type="SAM" id="Coils"/>
    </source>
</evidence>
<dbReference type="GO" id="GO:0051382">
    <property type="term" value="P:kinetochore assembly"/>
    <property type="evidence" value="ECO:0007669"/>
    <property type="project" value="TreeGrafter"/>
</dbReference>
<evidence type="ECO:0000256" key="6">
    <source>
        <dbReference type="ARBA" id="ARBA00022838"/>
    </source>
</evidence>
<dbReference type="GO" id="GO:0000939">
    <property type="term" value="C:inner kinetochore"/>
    <property type="evidence" value="ECO:0007669"/>
    <property type="project" value="EnsemblFungi"/>
</dbReference>
<dbReference type="EMBL" id="KE503206">
    <property type="protein sequence ID" value="EPX74252.1"/>
    <property type="molecule type" value="Genomic_DNA"/>
</dbReference>
<evidence type="ECO:0000313" key="11">
    <source>
        <dbReference type="EMBL" id="EPX74252.1"/>
    </source>
</evidence>
<keyword evidence="12" id="KW-1185">Reference proteome</keyword>
<feature type="coiled-coil region" evidence="10">
    <location>
        <begin position="127"/>
        <end position="154"/>
    </location>
</feature>
<keyword evidence="9" id="KW-0137">Centromere</keyword>
<dbReference type="HOGENOM" id="CLU_046437_1_0_1"/>
<keyword evidence="5" id="KW-0498">Mitosis</keyword>
<dbReference type="OrthoDB" id="1884855at2759"/>
<protein>
    <submittedName>
        <fullName evidence="11">Kinetochore protein Mis12</fullName>
    </submittedName>
</protein>
<dbReference type="GO" id="GO:0034506">
    <property type="term" value="C:chromosome, centromeric core domain"/>
    <property type="evidence" value="ECO:0007669"/>
    <property type="project" value="EnsemblFungi"/>
</dbReference>
<proteinExistence type="inferred from homology"/>
<keyword evidence="4" id="KW-0132">Cell division</keyword>
<dbReference type="GO" id="GO:0051301">
    <property type="term" value="P:cell division"/>
    <property type="evidence" value="ECO:0007669"/>
    <property type="project" value="UniProtKB-KW"/>
</dbReference>
<evidence type="ECO:0000313" key="12">
    <source>
        <dbReference type="Proteomes" id="UP000016088"/>
    </source>
</evidence>
<keyword evidence="8" id="KW-0131">Cell cycle</keyword>
<dbReference type="VEuPathDB" id="FungiDB:SOCG_03463"/>
<gene>
    <name evidence="11" type="ORF">SOCG_03463</name>
</gene>
<keyword evidence="3" id="KW-0158">Chromosome</keyword>
<dbReference type="AlphaFoldDB" id="S9Q2D2"/>
<evidence type="ECO:0000256" key="8">
    <source>
        <dbReference type="ARBA" id="ARBA00023306"/>
    </source>
</evidence>